<sequence length="136" mass="15350">MEEIVEGVRESGVRFLWVARGCELKLKKALEGSLGVVVSWCDQLRVLCHAAVGGFWTHCGFNSTLEGIYPGVPLLVLPLQWDQILNAKEIVEEWRIGMRIKKKKKLLIGREEIKQVVNGFVDKESEEGEGDEKKSL</sequence>
<dbReference type="OMA" id="IVEDWRI"/>
<dbReference type="SUPFAM" id="SSF53756">
    <property type="entry name" value="UDP-Glycosyltransferase/glycogen phosphorylase"/>
    <property type="match status" value="1"/>
</dbReference>
<protein>
    <recommendedName>
        <fullName evidence="4">UDP-glycosyltransferases domain-containing protein</fullName>
    </recommendedName>
</protein>
<dbReference type="eggNOG" id="KOG1192">
    <property type="taxonomic scope" value="Eukaryota"/>
</dbReference>
<accession>A0A087GXY2</accession>
<dbReference type="GO" id="GO:0008194">
    <property type="term" value="F:UDP-glycosyltransferase activity"/>
    <property type="evidence" value="ECO:0007669"/>
    <property type="project" value="InterPro"/>
</dbReference>
<evidence type="ECO:0000313" key="2">
    <source>
        <dbReference type="EMBL" id="KFK34734.1"/>
    </source>
</evidence>
<evidence type="ECO:0000313" key="3">
    <source>
        <dbReference type="Proteomes" id="UP000029120"/>
    </source>
</evidence>
<dbReference type="PANTHER" id="PTHR48045">
    <property type="entry name" value="UDP-GLYCOSYLTRANSFERASE 72B1"/>
    <property type="match status" value="1"/>
</dbReference>
<dbReference type="Proteomes" id="UP000029120">
    <property type="component" value="Chromosome 5"/>
</dbReference>
<dbReference type="EMBL" id="CM002873">
    <property type="protein sequence ID" value="KFK34734.1"/>
    <property type="molecule type" value="Genomic_DNA"/>
</dbReference>
<dbReference type="Pfam" id="PF00201">
    <property type="entry name" value="UDPGT"/>
    <property type="match status" value="1"/>
</dbReference>
<dbReference type="PANTHER" id="PTHR48045:SF22">
    <property type="entry name" value="UDP-GLUCURONOSYL_UDP-GLUCOSYLTRANSFERASE"/>
    <property type="match status" value="1"/>
</dbReference>
<dbReference type="InterPro" id="IPR002213">
    <property type="entry name" value="UDP_glucos_trans"/>
</dbReference>
<organism evidence="2 3">
    <name type="scientific">Arabis alpina</name>
    <name type="common">Alpine rock-cress</name>
    <dbReference type="NCBI Taxonomy" id="50452"/>
    <lineage>
        <taxon>Eukaryota</taxon>
        <taxon>Viridiplantae</taxon>
        <taxon>Streptophyta</taxon>
        <taxon>Embryophyta</taxon>
        <taxon>Tracheophyta</taxon>
        <taxon>Spermatophyta</taxon>
        <taxon>Magnoliopsida</taxon>
        <taxon>eudicotyledons</taxon>
        <taxon>Gunneridae</taxon>
        <taxon>Pentapetalae</taxon>
        <taxon>rosids</taxon>
        <taxon>malvids</taxon>
        <taxon>Brassicales</taxon>
        <taxon>Brassicaceae</taxon>
        <taxon>Arabideae</taxon>
        <taxon>Arabis</taxon>
    </lineage>
</organism>
<dbReference type="Gene3D" id="3.40.50.2000">
    <property type="entry name" value="Glycogen Phosphorylase B"/>
    <property type="match status" value="1"/>
</dbReference>
<evidence type="ECO:0000256" key="1">
    <source>
        <dbReference type="ARBA" id="ARBA00022679"/>
    </source>
</evidence>
<gene>
    <name evidence="2" type="ordered locus">AALP_Aa5g186000</name>
</gene>
<dbReference type="OrthoDB" id="5835829at2759"/>
<dbReference type="CDD" id="cd03784">
    <property type="entry name" value="GT1_Gtf-like"/>
    <property type="match status" value="1"/>
</dbReference>
<evidence type="ECO:0008006" key="4">
    <source>
        <dbReference type="Google" id="ProtNLM"/>
    </source>
</evidence>
<reference evidence="3" key="1">
    <citation type="journal article" date="2015" name="Nat. Plants">
        <title>Genome expansion of Arabis alpina linked with retrotransposition and reduced symmetric DNA methylation.</title>
        <authorList>
            <person name="Willing E.M."/>
            <person name="Rawat V."/>
            <person name="Mandakova T."/>
            <person name="Maumus F."/>
            <person name="James G.V."/>
            <person name="Nordstroem K.J."/>
            <person name="Becker C."/>
            <person name="Warthmann N."/>
            <person name="Chica C."/>
            <person name="Szarzynska B."/>
            <person name="Zytnicki M."/>
            <person name="Albani M.C."/>
            <person name="Kiefer C."/>
            <person name="Bergonzi S."/>
            <person name="Castaings L."/>
            <person name="Mateos J.L."/>
            <person name="Berns M.C."/>
            <person name="Bujdoso N."/>
            <person name="Piofczyk T."/>
            <person name="de Lorenzo L."/>
            <person name="Barrero-Sicilia C."/>
            <person name="Mateos I."/>
            <person name="Piednoel M."/>
            <person name="Hagmann J."/>
            <person name="Chen-Min-Tao R."/>
            <person name="Iglesias-Fernandez R."/>
            <person name="Schuster S.C."/>
            <person name="Alonso-Blanco C."/>
            <person name="Roudier F."/>
            <person name="Carbonero P."/>
            <person name="Paz-Ares J."/>
            <person name="Davis S.J."/>
            <person name="Pecinka A."/>
            <person name="Quesneville H."/>
            <person name="Colot V."/>
            <person name="Lysak M.A."/>
            <person name="Weigel D."/>
            <person name="Coupland G."/>
            <person name="Schneeberger K."/>
        </authorList>
    </citation>
    <scope>NUCLEOTIDE SEQUENCE [LARGE SCALE GENOMIC DNA]</scope>
    <source>
        <strain evidence="3">cv. Pajares</strain>
    </source>
</reference>
<keyword evidence="1" id="KW-0808">Transferase</keyword>
<dbReference type="AlphaFoldDB" id="A0A087GXY2"/>
<keyword evidence="3" id="KW-1185">Reference proteome</keyword>
<dbReference type="Gramene" id="KFK34734">
    <property type="protein sequence ID" value="KFK34734"/>
    <property type="gene ID" value="AALP_AA5G186000"/>
</dbReference>
<proteinExistence type="predicted"/>
<name>A0A087GXY2_ARAAL</name>